<dbReference type="Pfam" id="PF14733">
    <property type="entry name" value="ACDC"/>
    <property type="match status" value="1"/>
</dbReference>
<evidence type="ECO:0000256" key="1">
    <source>
        <dbReference type="SAM" id="MobiDB-lite"/>
    </source>
</evidence>
<feature type="region of interest" description="Disordered" evidence="1">
    <location>
        <begin position="722"/>
        <end position="808"/>
    </location>
</feature>
<accession>A0A1A8W5V8</accession>
<dbReference type="EMBL" id="FLQU01000615">
    <property type="protein sequence ID" value="SBS88162.1"/>
    <property type="molecule type" value="Genomic_DNA"/>
</dbReference>
<reference evidence="4" key="1">
    <citation type="submission" date="2016-05" db="EMBL/GenBank/DDBJ databases">
        <authorList>
            <person name="Naeem Raeece"/>
        </authorList>
    </citation>
    <scope>NUCLEOTIDE SEQUENCE [LARGE SCALE GENOMIC DNA]</scope>
</reference>
<evidence type="ECO:0000313" key="3">
    <source>
        <dbReference type="EMBL" id="SBS88162.1"/>
    </source>
</evidence>
<feature type="compositionally biased region" description="Polar residues" evidence="1">
    <location>
        <begin position="616"/>
        <end position="630"/>
    </location>
</feature>
<feature type="compositionally biased region" description="Low complexity" evidence="1">
    <location>
        <begin position="1645"/>
        <end position="1658"/>
    </location>
</feature>
<feature type="compositionally biased region" description="Low complexity" evidence="1">
    <location>
        <begin position="759"/>
        <end position="774"/>
    </location>
</feature>
<evidence type="ECO:0000259" key="2">
    <source>
        <dbReference type="Pfam" id="PF14733"/>
    </source>
</evidence>
<feature type="region of interest" description="Disordered" evidence="1">
    <location>
        <begin position="509"/>
        <end position="551"/>
    </location>
</feature>
<dbReference type="InterPro" id="IPR028078">
    <property type="entry name" value="ACDC"/>
</dbReference>
<feature type="region of interest" description="Disordered" evidence="1">
    <location>
        <begin position="279"/>
        <end position="311"/>
    </location>
</feature>
<feature type="compositionally biased region" description="Basic and acidic residues" evidence="1">
    <location>
        <begin position="515"/>
        <end position="537"/>
    </location>
</feature>
<feature type="region of interest" description="Disordered" evidence="1">
    <location>
        <begin position="605"/>
        <end position="632"/>
    </location>
</feature>
<protein>
    <recommendedName>
        <fullName evidence="2">AP2-coincident C-terminal domain-containing protein</fullName>
    </recommendedName>
</protein>
<evidence type="ECO:0000313" key="4">
    <source>
        <dbReference type="Proteomes" id="UP000078560"/>
    </source>
</evidence>
<dbReference type="Proteomes" id="UP000078560">
    <property type="component" value="Unassembled WGS sequence"/>
</dbReference>
<sequence length="2006" mass="228127">MLKPRGTLSYKLKKTKNKKKKKARRNNSRTLKKVVSIQRAVDDKIDGNGKDAKVNEKFVRYINSKVNYVNVSTLKNVRRNGSINNSILPIKKARTHGYVIKRSKESKNGVDMVDAVDVVDVEDEENFQCVSQNASLYVNKNSPYYRSKRVKLGRSIEGDNVKEEENARRNSRNKECRYMTVKVTDQYPACRRNSSGDISNKHNSCSLRIITKDCSPFEEKINPDMSNSVENIDMFIQNDKSVFCNDDGPTSDKTYCEKGGKYKNITGIDFANHIDKFARKEEEEEEEEEEKKNISLSGMRGDTFSSRDQVKRNDERNINVYEDILSNGGISPIDNLENGFNGMAKDNPKGERRINRSDGCDGYDEYRGDGNHLWGDNLEKDTQLEEIGKSIAKASQLRGEKTDKCVVQIRKCTEGLQESKTQDDCSNGNFICDTYNSINEMSNVGGEYFTHCEGLTKVESEKSYLMTTKMNSSAKDYDQTDVFIDSFHKMVIIKNGNFGGNTNSMVKCEQGTPPEETKKGNRSEIRNGDIVENRNGDVDENQNGDIDGNPSGGTDIDASCQMHLYSHEGKGAKLNNMLSQDLYKKLSQSLYKKLSQSLYKKITDDTTTESTNNTSCDFNESTNNNSCSPKSTKDMGNICNGEEEEEEANEKVRLLRYASNSAVNSLSLCMDYPSSLSDGSLCNNVDSKKFITVEEGNLANYPSITQGKKVYAVENCTDGLTYDRGGSGESGDSGDSVNIAGKESGKNKQGTFQGSSQGSCEKSTRSSSSSMRISQKNANKTVANGKGPKGGVKKTNLKRSSDGTYNSRENKKMRIDEYSIINLNILKNSQLDIYKDNSYNTYILQSLRNSYLQNKLNKRNVKMNEVKSLEGIVPNGYSKDILFPSNEKKYNYNKKRDNIRNVHDNVGKSNFVNMENNEVDDIYKGTKIIISQRKEQDMKDLHQCDNDGDIYEKENSRRHNSAEGVLTHIGNPIKEKLFQKSIKMTIKNNAYIPIQNKNQPLSNNIYGNNYQPKKEQKYDHPFEEKQYSSPHLNLSDIIKLLEKEKIENLYSEDELKCILFPICGVYYDGNKKKWICKYDDVSKLSNMKTKTFSTKTHSYHESRQLALELKYNNMKKKYNIFTNFSDEEKIFFISLNSFSNGGYSNGGQLKGDERRVTGVHIMRKEQHVERDEEEELMWERQSEIDLMPKRNHFSNGEVIRQVGIHSAEITSQQKEEKNEEHYCIFTPADFGSHTVLNNQSRGQNGSNWGETLNILNSEAIPNLSMSSPPGCASGNSSGESEILQNGKSYYSGSVAGISHPSSGTNSGTNGCNNSVIGSSSGAKVESSWEECTLGDNSPQNASLKTQSILYNTLGIALSDGVLDKMKNLQRENIFYEREKKRWVIRIFEKKSNTLLYFKHFDCKVFGFLYACILTIEHKHLYLDFFLNEKNYDFLMALIQNNYINRRMYYSAITQPDPFYNGITINKNSKFHFNNTSHRKEKMQTRVAQMKNGESHINGNLVYLDENGMVDVKLVRRNVLEENYKETNFEKKEKNIILCSRTLLHSDPDVLYNYQSENGKPKNRVDISPLKKNCVPDNFIRMNHNQEGDKTIFLSSHLEKELNENVNNTSVRIGNFYNDSDDYGNAHNSSDDDGNANNALDDDRNANNALDNDGNANNPLDDDRNFLERTCVFKEEMNVSKMELFQCAEKLYEKETNGEKQPSNGGYTFNGDLHIQRNYNFSAGRKRDPFVINGGIHTYGRGYPIDHVLIHPLDHPLDYPHANDNTNDGRICNPNKLFTLGKTASSEQCKDLMISIKETNEKTKKRKKGKDGSFFRKSKGVKNLLPNAKDPNLASELAREEANSLITLDSYVDTLNNNSDVISIAKQTILLLLKDILKCIPFQMAPSVISRKIYDQKINAHVRFVYHCKNLIDLMPYFFIFKNIIKQRTLPSDQSLYICNVLLYALFEARNMNMNGKKKEQSFTRSGVQRRGAQKAFCDAHKSHGHDERYGKLQFDDEYTHRQGIIC</sequence>
<feature type="domain" description="AP2-coincident C-terminal" evidence="2">
    <location>
        <begin position="1856"/>
        <end position="1945"/>
    </location>
</feature>
<gene>
    <name evidence="3" type="ORF">POVCU2_0046750</name>
</gene>
<organism evidence="3 4">
    <name type="scientific">Plasmodium ovale curtisi</name>
    <dbReference type="NCBI Taxonomy" id="864141"/>
    <lineage>
        <taxon>Eukaryota</taxon>
        <taxon>Sar</taxon>
        <taxon>Alveolata</taxon>
        <taxon>Apicomplexa</taxon>
        <taxon>Aconoidasida</taxon>
        <taxon>Haemosporida</taxon>
        <taxon>Plasmodiidae</taxon>
        <taxon>Plasmodium</taxon>
        <taxon>Plasmodium (Plasmodium)</taxon>
    </lineage>
</organism>
<dbReference type="Gene3D" id="1.20.5.2050">
    <property type="match status" value="1"/>
</dbReference>
<feature type="region of interest" description="Disordered" evidence="1">
    <location>
        <begin position="1623"/>
        <end position="1660"/>
    </location>
</feature>
<feature type="compositionally biased region" description="Polar residues" evidence="1">
    <location>
        <begin position="747"/>
        <end position="758"/>
    </location>
</feature>
<name>A0A1A8W5V8_PLAOA</name>
<proteinExistence type="predicted"/>